<evidence type="ECO:0000313" key="4">
    <source>
        <dbReference type="Proteomes" id="UP000179023"/>
    </source>
</evidence>
<accession>A0A1G2KJJ3</accession>
<evidence type="ECO:0000256" key="1">
    <source>
        <dbReference type="SAM" id="Coils"/>
    </source>
</evidence>
<proteinExistence type="predicted"/>
<keyword evidence="2" id="KW-0812">Transmembrane</keyword>
<feature type="transmembrane region" description="Helical" evidence="2">
    <location>
        <begin position="20"/>
        <end position="39"/>
    </location>
</feature>
<feature type="coiled-coil region" evidence="1">
    <location>
        <begin position="85"/>
        <end position="126"/>
    </location>
</feature>
<name>A0A1G2KJJ3_9BACT</name>
<keyword evidence="1" id="KW-0175">Coiled coil</keyword>
<reference evidence="3 4" key="1">
    <citation type="journal article" date="2016" name="Nat. Commun.">
        <title>Thousands of microbial genomes shed light on interconnected biogeochemical processes in an aquifer system.</title>
        <authorList>
            <person name="Anantharaman K."/>
            <person name="Brown C.T."/>
            <person name="Hug L.A."/>
            <person name="Sharon I."/>
            <person name="Castelle C.J."/>
            <person name="Probst A.J."/>
            <person name="Thomas B.C."/>
            <person name="Singh A."/>
            <person name="Wilkins M.J."/>
            <person name="Karaoz U."/>
            <person name="Brodie E.L."/>
            <person name="Williams K.H."/>
            <person name="Hubbard S.S."/>
            <person name="Banfield J.F."/>
        </authorList>
    </citation>
    <scope>NUCLEOTIDE SEQUENCE [LARGE SCALE GENOMIC DNA]</scope>
</reference>
<evidence type="ECO:0000256" key="2">
    <source>
        <dbReference type="SAM" id="Phobius"/>
    </source>
</evidence>
<keyword evidence="2" id="KW-1133">Transmembrane helix</keyword>
<keyword evidence="2" id="KW-0472">Membrane</keyword>
<protein>
    <submittedName>
        <fullName evidence="3">Uncharacterized protein</fullName>
    </submittedName>
</protein>
<gene>
    <name evidence="3" type="ORF">A3C07_00030</name>
</gene>
<feature type="transmembrane region" description="Helical" evidence="2">
    <location>
        <begin position="59"/>
        <end position="85"/>
    </location>
</feature>
<sequence length="133" mass="15258">MFKNVDKFFDHLEDSVRSHLSHYPIVYAFIAGVGIILFWRGVWHTADLFAFMTGPVSTIIGVVILLMVGMFVSFFIGDSIIIAGIKREKKLAEKTESEIETEKEELDDVRGMVREVEKEVEEIKDIMDKNKKC</sequence>
<evidence type="ECO:0000313" key="3">
    <source>
        <dbReference type="EMBL" id="OGZ98630.1"/>
    </source>
</evidence>
<dbReference type="EMBL" id="MHQI01000061">
    <property type="protein sequence ID" value="OGZ98630.1"/>
    <property type="molecule type" value="Genomic_DNA"/>
</dbReference>
<dbReference type="Proteomes" id="UP000179023">
    <property type="component" value="Unassembled WGS sequence"/>
</dbReference>
<dbReference type="AlphaFoldDB" id="A0A1G2KJJ3"/>
<comment type="caution">
    <text evidence="3">The sequence shown here is derived from an EMBL/GenBank/DDBJ whole genome shotgun (WGS) entry which is preliminary data.</text>
</comment>
<organism evidence="3 4">
    <name type="scientific">Candidatus Sungbacteria bacterium RIFCSPHIGHO2_02_FULL_47_11</name>
    <dbReference type="NCBI Taxonomy" id="1802270"/>
    <lineage>
        <taxon>Bacteria</taxon>
        <taxon>Candidatus Sungiibacteriota</taxon>
    </lineage>
</organism>